<sequence>MQRPSYREHPHRELLLRELHARPSEPLQAPLRLSQMAVLSGEKPEHVDGDREHLARLCARKGGSAPAEDAKHHVTSFGGLFLKWERHTEFCSYTFYRRAHFNAPFADPVIEEVPQDWLADLPGLVLSALHIAILPRDLEMPDVEDISLRHFEGNPVVGNLVAGGKARVWADFRMHTDHFTRFLVQDNGLDRRHAGRTVQRLIEMNTYRALALMALPIAQEISPRLRTIDEGLADISARMADTDDQTSDADLLGRLSQLSADIESLAARTSYRFAATRAYYGLVQQRLQDLRMSRMDGLLTLDGFLARRLGPAMATCESAAERQEALAQRATRVGSLLRARVEVGLEHQNRDLLDSMNERAKVQLKLQETVEGLSVVAISYYAIGLAGYVFKAAEKSISLFDATVATGITAPLIVALVWYGLRRAKRAVVTRRS</sequence>
<keyword evidence="1" id="KW-0812">Transmembrane</keyword>
<dbReference type="InterPro" id="IPR021830">
    <property type="entry name" value="DUF3422"/>
</dbReference>
<evidence type="ECO:0000313" key="2">
    <source>
        <dbReference type="EMBL" id="MBB4266830.1"/>
    </source>
</evidence>
<feature type="transmembrane region" description="Helical" evidence="1">
    <location>
        <begin position="402"/>
        <end position="421"/>
    </location>
</feature>
<keyword evidence="1" id="KW-1133">Transmembrane helix</keyword>
<organism evidence="2 3">
    <name type="scientific">Roseospira visakhapatnamensis</name>
    <dbReference type="NCBI Taxonomy" id="390880"/>
    <lineage>
        <taxon>Bacteria</taxon>
        <taxon>Pseudomonadati</taxon>
        <taxon>Pseudomonadota</taxon>
        <taxon>Alphaproteobacteria</taxon>
        <taxon>Rhodospirillales</taxon>
        <taxon>Rhodospirillaceae</taxon>
        <taxon>Roseospira</taxon>
    </lineage>
</organism>
<evidence type="ECO:0000313" key="3">
    <source>
        <dbReference type="Proteomes" id="UP000554286"/>
    </source>
</evidence>
<keyword evidence="1" id="KW-0472">Membrane</keyword>
<evidence type="ECO:0000256" key="1">
    <source>
        <dbReference type="SAM" id="Phobius"/>
    </source>
</evidence>
<gene>
    <name evidence="2" type="ORF">GGD89_002466</name>
</gene>
<comment type="caution">
    <text evidence="2">The sequence shown here is derived from an EMBL/GenBank/DDBJ whole genome shotgun (WGS) entry which is preliminary data.</text>
</comment>
<keyword evidence="3" id="KW-1185">Reference proteome</keyword>
<dbReference type="EMBL" id="JACIGK010000018">
    <property type="protein sequence ID" value="MBB4266830.1"/>
    <property type="molecule type" value="Genomic_DNA"/>
</dbReference>
<dbReference type="RefSeq" id="WP_184045629.1">
    <property type="nucleotide sequence ID" value="NZ_JACIGK010000018.1"/>
</dbReference>
<accession>A0A7W6RE15</accession>
<dbReference type="AlphaFoldDB" id="A0A7W6RE15"/>
<dbReference type="Proteomes" id="UP000554286">
    <property type="component" value="Unassembled WGS sequence"/>
</dbReference>
<name>A0A7W6RE15_9PROT</name>
<reference evidence="2 3" key="1">
    <citation type="submission" date="2020-08" db="EMBL/GenBank/DDBJ databases">
        <title>Genome sequencing of Purple Non-Sulfur Bacteria from various extreme environments.</title>
        <authorList>
            <person name="Mayer M."/>
        </authorList>
    </citation>
    <scope>NUCLEOTIDE SEQUENCE [LARGE SCALE GENOMIC DNA]</scope>
    <source>
        <strain evidence="2 3">JA131</strain>
    </source>
</reference>
<dbReference type="Pfam" id="PF11902">
    <property type="entry name" value="DUF3422"/>
    <property type="match status" value="1"/>
</dbReference>
<protein>
    <submittedName>
        <fullName evidence="2">Putative membrane-anchored protein</fullName>
    </submittedName>
</protein>
<feature type="transmembrane region" description="Helical" evidence="1">
    <location>
        <begin position="369"/>
        <end position="390"/>
    </location>
</feature>
<proteinExistence type="predicted"/>